<sequence>MNIKDNKYLVADAKPLNKSVSTQSANTNKYSSSLSKTGNSSTSSIKDARQSFFASSASTSSTSKYKESSQKSFTTTTKITSTFTTSTSAAAESKNFLKSTTVSKYPPIENKYNSYSPINKDAMQIPYNSIFHTSDKSVQRPFGSELHSSKYVSPYRGISQQNPYTYKSSSETAKWSEKKTNPELYKVPTVTVNSIQKPLGALLLTTAAGAAVHKNGIDTQAKPVQLIPPAQPKNNINTTPSLQSPPSNNATTSTRNSYMSILSKAKKGYLVIYNQEEFKDKTMNRQGSRRDEEALCRTFYNYGMSPKIERNLKYHDIEHQVIKLSKKDFKDYGVFVAVFLSHGDKDEIIFSYDKPFNINHSFIHPIARNPTLNGKPKIFIIAACKGDRRNVHPQESIYETDSVPYTEEGKKPYMSELLKCYSTYEGYVSYRDPTKGTVFIQTLCDILSKQGDKLSIEDVLKEVNRVLTDGPHTNKQVPTVVSTMSGHFFFGDLKKK</sequence>
<gene>
    <name evidence="6" type="primary">CASP6_1</name>
    <name evidence="6" type="ORF">Bhyg_00688</name>
</gene>
<dbReference type="Gene3D" id="3.40.50.1460">
    <property type="match status" value="1"/>
</dbReference>
<dbReference type="PRINTS" id="PR00376">
    <property type="entry name" value="IL1BCENZYME"/>
</dbReference>
<dbReference type="SMART" id="SM00115">
    <property type="entry name" value="CASc"/>
    <property type="match status" value="1"/>
</dbReference>
<dbReference type="GO" id="GO:0005737">
    <property type="term" value="C:cytoplasm"/>
    <property type="evidence" value="ECO:0007669"/>
    <property type="project" value="TreeGrafter"/>
</dbReference>
<feature type="region of interest" description="Disordered" evidence="3">
    <location>
        <begin position="227"/>
        <end position="254"/>
    </location>
</feature>
<dbReference type="GO" id="GO:0043525">
    <property type="term" value="P:positive regulation of neuron apoptotic process"/>
    <property type="evidence" value="ECO:0007669"/>
    <property type="project" value="TreeGrafter"/>
</dbReference>
<dbReference type="PROSITE" id="PS50208">
    <property type="entry name" value="CASPASE_P20"/>
    <property type="match status" value="1"/>
</dbReference>
<dbReference type="GO" id="GO:0006915">
    <property type="term" value="P:apoptotic process"/>
    <property type="evidence" value="ECO:0007669"/>
    <property type="project" value="TreeGrafter"/>
</dbReference>
<comment type="similarity">
    <text evidence="1 2">Belongs to the peptidase C14A family.</text>
</comment>
<feature type="compositionally biased region" description="Polar residues" evidence="3">
    <location>
        <begin position="18"/>
        <end position="30"/>
    </location>
</feature>
<dbReference type="EMBL" id="WJQU01000001">
    <property type="protein sequence ID" value="KAJ6645482.1"/>
    <property type="molecule type" value="Genomic_DNA"/>
</dbReference>
<organism evidence="6 7">
    <name type="scientific">Pseudolycoriella hygida</name>
    <dbReference type="NCBI Taxonomy" id="35572"/>
    <lineage>
        <taxon>Eukaryota</taxon>
        <taxon>Metazoa</taxon>
        <taxon>Ecdysozoa</taxon>
        <taxon>Arthropoda</taxon>
        <taxon>Hexapoda</taxon>
        <taxon>Insecta</taxon>
        <taxon>Pterygota</taxon>
        <taxon>Neoptera</taxon>
        <taxon>Endopterygota</taxon>
        <taxon>Diptera</taxon>
        <taxon>Nematocera</taxon>
        <taxon>Sciaroidea</taxon>
        <taxon>Sciaridae</taxon>
        <taxon>Pseudolycoriella</taxon>
    </lineage>
</organism>
<dbReference type="InterPro" id="IPR001309">
    <property type="entry name" value="Pept_C14_p20"/>
</dbReference>
<dbReference type="Pfam" id="PF00656">
    <property type="entry name" value="Peptidase_C14"/>
    <property type="match status" value="1"/>
</dbReference>
<dbReference type="InterPro" id="IPR015917">
    <property type="entry name" value="Pept_C14A"/>
</dbReference>
<evidence type="ECO:0000256" key="1">
    <source>
        <dbReference type="ARBA" id="ARBA00010134"/>
    </source>
</evidence>
<dbReference type="InterPro" id="IPR002138">
    <property type="entry name" value="Pept_C14_p10"/>
</dbReference>
<dbReference type="PANTHER" id="PTHR10454:SF232">
    <property type="entry name" value="AT03047P-RELATED"/>
    <property type="match status" value="1"/>
</dbReference>
<dbReference type="InterPro" id="IPR011600">
    <property type="entry name" value="Pept_C14_caspase"/>
</dbReference>
<dbReference type="OrthoDB" id="6114029at2759"/>
<dbReference type="Proteomes" id="UP001151699">
    <property type="component" value="Chromosome A"/>
</dbReference>
<dbReference type="PROSITE" id="PS50207">
    <property type="entry name" value="CASPASE_P10"/>
    <property type="match status" value="1"/>
</dbReference>
<dbReference type="SUPFAM" id="SSF52129">
    <property type="entry name" value="Caspase-like"/>
    <property type="match status" value="1"/>
</dbReference>
<dbReference type="GO" id="GO:0004197">
    <property type="term" value="F:cysteine-type endopeptidase activity"/>
    <property type="evidence" value="ECO:0007669"/>
    <property type="project" value="InterPro"/>
</dbReference>
<feature type="domain" description="Caspase family p20" evidence="5">
    <location>
        <begin position="266"/>
        <end position="388"/>
    </location>
</feature>
<feature type="compositionally biased region" description="Polar residues" evidence="3">
    <location>
        <begin position="232"/>
        <end position="254"/>
    </location>
</feature>
<feature type="compositionally biased region" description="Low complexity" evidence="3">
    <location>
        <begin position="31"/>
        <end position="44"/>
    </location>
</feature>
<evidence type="ECO:0000256" key="2">
    <source>
        <dbReference type="RuleBase" id="RU003971"/>
    </source>
</evidence>
<dbReference type="InterPro" id="IPR002398">
    <property type="entry name" value="Pept_C14"/>
</dbReference>
<evidence type="ECO:0000313" key="7">
    <source>
        <dbReference type="Proteomes" id="UP001151699"/>
    </source>
</evidence>
<proteinExistence type="inferred from homology"/>
<feature type="region of interest" description="Disordered" evidence="3">
    <location>
        <begin position="15"/>
        <end position="44"/>
    </location>
</feature>
<protein>
    <submittedName>
        <fullName evidence="6">Caspase-6</fullName>
    </submittedName>
</protein>
<evidence type="ECO:0000259" key="5">
    <source>
        <dbReference type="PROSITE" id="PS50208"/>
    </source>
</evidence>
<dbReference type="AlphaFoldDB" id="A0A9Q0N801"/>
<dbReference type="InterPro" id="IPR029030">
    <property type="entry name" value="Caspase-like_dom_sf"/>
</dbReference>
<evidence type="ECO:0000256" key="3">
    <source>
        <dbReference type="SAM" id="MobiDB-lite"/>
    </source>
</evidence>
<evidence type="ECO:0000313" key="6">
    <source>
        <dbReference type="EMBL" id="KAJ6645482.1"/>
    </source>
</evidence>
<evidence type="ECO:0000259" key="4">
    <source>
        <dbReference type="PROSITE" id="PS50207"/>
    </source>
</evidence>
<reference evidence="6" key="1">
    <citation type="submission" date="2022-07" db="EMBL/GenBank/DDBJ databases">
        <authorList>
            <person name="Trinca V."/>
            <person name="Uliana J.V.C."/>
            <person name="Torres T.T."/>
            <person name="Ward R.J."/>
            <person name="Monesi N."/>
        </authorList>
    </citation>
    <scope>NUCLEOTIDE SEQUENCE</scope>
    <source>
        <strain evidence="6">HSMRA1968</strain>
        <tissue evidence="6">Whole embryos</tissue>
    </source>
</reference>
<keyword evidence="7" id="KW-1185">Reference proteome</keyword>
<accession>A0A9Q0N801</accession>
<feature type="domain" description="Caspase family p10" evidence="4">
    <location>
        <begin position="410"/>
        <end position="492"/>
    </location>
</feature>
<dbReference type="PANTHER" id="PTHR10454">
    <property type="entry name" value="CASPASE"/>
    <property type="match status" value="1"/>
</dbReference>
<name>A0A9Q0N801_9DIPT</name>
<dbReference type="GO" id="GO:0006508">
    <property type="term" value="P:proteolysis"/>
    <property type="evidence" value="ECO:0007669"/>
    <property type="project" value="InterPro"/>
</dbReference>
<comment type="caution">
    <text evidence="6">The sequence shown here is derived from an EMBL/GenBank/DDBJ whole genome shotgun (WGS) entry which is preliminary data.</text>
</comment>